<keyword evidence="3" id="KW-1185">Reference proteome</keyword>
<dbReference type="Proteomes" id="UP000811609">
    <property type="component" value="Chromosome 7"/>
</dbReference>
<protein>
    <recommendedName>
        <fullName evidence="4">WW domain-containing protein</fullName>
    </recommendedName>
</protein>
<feature type="region of interest" description="Disordered" evidence="1">
    <location>
        <begin position="85"/>
        <end position="112"/>
    </location>
</feature>
<organism evidence="2 3">
    <name type="scientific">Carya illinoinensis</name>
    <name type="common">Pecan</name>
    <dbReference type="NCBI Taxonomy" id="32201"/>
    <lineage>
        <taxon>Eukaryota</taxon>
        <taxon>Viridiplantae</taxon>
        <taxon>Streptophyta</taxon>
        <taxon>Embryophyta</taxon>
        <taxon>Tracheophyta</taxon>
        <taxon>Spermatophyta</taxon>
        <taxon>Magnoliopsida</taxon>
        <taxon>eudicotyledons</taxon>
        <taxon>Gunneridae</taxon>
        <taxon>Pentapetalae</taxon>
        <taxon>rosids</taxon>
        <taxon>fabids</taxon>
        <taxon>Fagales</taxon>
        <taxon>Juglandaceae</taxon>
        <taxon>Carya</taxon>
    </lineage>
</organism>
<dbReference type="AlphaFoldDB" id="A0A8T1Q0N2"/>
<sequence>MKLAMVSLQPALSPNGRKSIQEFENLSKKRKLTLEGSQEEQFFEKRSKRVSTNSILDIELHLETPLPLEWQRCLDIQSGQIHFYNTRTHKRTSRDPRRSPEPEPASPDENMSLELQLTLPYESLRKSQANDDNLIKRPALGSSTTDHHQLMESNAQVENKGLGGSARSTPSWLAFDIGDDQHEMVATVCTQCHMLVMLCKSSPSCPNCKFIHPPDQGTPTLFKRRCTLFC</sequence>
<evidence type="ECO:0008006" key="4">
    <source>
        <dbReference type="Google" id="ProtNLM"/>
    </source>
</evidence>
<dbReference type="PANTHER" id="PTHR14791:SF42">
    <property type="entry name" value="F16L1.2 PROTEIN"/>
    <property type="match status" value="1"/>
</dbReference>
<comment type="caution">
    <text evidence="2">The sequence shown here is derived from an EMBL/GenBank/DDBJ whole genome shotgun (WGS) entry which is preliminary data.</text>
</comment>
<dbReference type="EMBL" id="CM031815">
    <property type="protein sequence ID" value="KAG6648965.1"/>
    <property type="molecule type" value="Genomic_DNA"/>
</dbReference>
<proteinExistence type="predicted"/>
<accession>A0A8T1Q0N2</accession>
<evidence type="ECO:0000256" key="1">
    <source>
        <dbReference type="SAM" id="MobiDB-lite"/>
    </source>
</evidence>
<dbReference type="PANTHER" id="PTHR14791">
    <property type="entry name" value="BOMB/KIRA PROTEINS"/>
    <property type="match status" value="1"/>
</dbReference>
<name>A0A8T1Q0N2_CARIL</name>
<evidence type="ECO:0000313" key="2">
    <source>
        <dbReference type="EMBL" id="KAG6648965.1"/>
    </source>
</evidence>
<evidence type="ECO:0000313" key="3">
    <source>
        <dbReference type="Proteomes" id="UP000811609"/>
    </source>
</evidence>
<gene>
    <name evidence="2" type="ORF">CIPAW_07G180300</name>
</gene>
<reference evidence="2" key="1">
    <citation type="submission" date="2020-12" db="EMBL/GenBank/DDBJ databases">
        <title>WGS assembly of Carya illinoinensis cv. Pawnee.</title>
        <authorList>
            <person name="Platts A."/>
            <person name="Shu S."/>
            <person name="Wright S."/>
            <person name="Barry K."/>
            <person name="Edger P."/>
            <person name="Pires J.C."/>
            <person name="Schmutz J."/>
        </authorList>
    </citation>
    <scope>NUCLEOTIDE SEQUENCE</scope>
    <source>
        <tissue evidence="2">Leaf</tissue>
    </source>
</reference>
<dbReference type="InterPro" id="IPR051105">
    <property type="entry name" value="WWC/KIBRA_Hippo_Reg"/>
</dbReference>